<organism evidence="3 4">
    <name type="scientific">Larkinella punicea</name>
    <dbReference type="NCBI Taxonomy" id="2315727"/>
    <lineage>
        <taxon>Bacteria</taxon>
        <taxon>Pseudomonadati</taxon>
        <taxon>Bacteroidota</taxon>
        <taxon>Cytophagia</taxon>
        <taxon>Cytophagales</taxon>
        <taxon>Spirosomataceae</taxon>
        <taxon>Larkinella</taxon>
    </lineage>
</organism>
<evidence type="ECO:0000313" key="3">
    <source>
        <dbReference type="EMBL" id="RCR69079.1"/>
    </source>
</evidence>
<dbReference type="Proteomes" id="UP000253383">
    <property type="component" value="Unassembled WGS sequence"/>
</dbReference>
<evidence type="ECO:0008006" key="5">
    <source>
        <dbReference type="Google" id="ProtNLM"/>
    </source>
</evidence>
<feature type="coiled-coil region" evidence="1">
    <location>
        <begin position="88"/>
        <end position="131"/>
    </location>
</feature>
<protein>
    <recommendedName>
        <fullName evidence="5">DUF4890 domain-containing protein</fullName>
    </recommendedName>
</protein>
<reference evidence="3 4" key="1">
    <citation type="submission" date="2018-07" db="EMBL/GenBank/DDBJ databases">
        <title>Genome analysis of Larkinella rosea.</title>
        <authorList>
            <person name="Zhou Z."/>
            <person name="Wang G."/>
        </authorList>
    </citation>
    <scope>NUCLEOTIDE SEQUENCE [LARGE SCALE GENOMIC DNA]</scope>
    <source>
        <strain evidence="4">zzj9</strain>
    </source>
</reference>
<keyword evidence="4" id="KW-1185">Reference proteome</keyword>
<name>A0A368JN30_9BACT</name>
<gene>
    <name evidence="3" type="ORF">DUE52_14450</name>
</gene>
<evidence type="ECO:0000256" key="1">
    <source>
        <dbReference type="SAM" id="Coils"/>
    </source>
</evidence>
<dbReference type="AlphaFoldDB" id="A0A368JN30"/>
<sequence>MKRVSKSMKTNLSKAVCFIVFLLLSAPSFAQRGELGTPEERATRMTARMKEKLNLSAEQETPVAAINLKYAKQNQVLIETGGRNLRTARQAQAVMKKKDEELKKILNADQYQQYQAIKEEMRAELKERRKQK</sequence>
<evidence type="ECO:0000256" key="2">
    <source>
        <dbReference type="SAM" id="SignalP"/>
    </source>
</evidence>
<dbReference type="EMBL" id="QOWE01000010">
    <property type="protein sequence ID" value="RCR69079.1"/>
    <property type="molecule type" value="Genomic_DNA"/>
</dbReference>
<comment type="caution">
    <text evidence="3">The sequence shown here is derived from an EMBL/GenBank/DDBJ whole genome shotgun (WGS) entry which is preliminary data.</text>
</comment>
<keyword evidence="1" id="KW-0175">Coiled coil</keyword>
<proteinExistence type="predicted"/>
<evidence type="ECO:0000313" key="4">
    <source>
        <dbReference type="Proteomes" id="UP000253383"/>
    </source>
</evidence>
<accession>A0A368JN30</accession>
<feature type="signal peptide" evidence="2">
    <location>
        <begin position="1"/>
        <end position="30"/>
    </location>
</feature>
<feature type="chain" id="PRO_5016843300" description="DUF4890 domain-containing protein" evidence="2">
    <location>
        <begin position="31"/>
        <end position="132"/>
    </location>
</feature>
<keyword evidence="2" id="KW-0732">Signal</keyword>